<feature type="domain" description="Carrier" evidence="3">
    <location>
        <begin position="4"/>
        <end position="43"/>
    </location>
</feature>
<dbReference type="AlphaFoldDB" id="A0A9D4ZS19"/>
<dbReference type="Gramene" id="Psat07G0031100-T1">
    <property type="protein sequence ID" value="KAI5382851.1"/>
    <property type="gene ID" value="KIW84_070311"/>
</dbReference>
<dbReference type="EMBL" id="JAMSHJ010000007">
    <property type="protein sequence ID" value="KAI5382851.1"/>
    <property type="molecule type" value="Genomic_DNA"/>
</dbReference>
<evidence type="ECO:0000313" key="4">
    <source>
        <dbReference type="EMBL" id="KAI5382851.1"/>
    </source>
</evidence>
<reference evidence="4 5" key="1">
    <citation type="journal article" date="2022" name="Nat. Genet.">
        <title>Improved pea reference genome and pan-genome highlight genomic features and evolutionary characteristics.</title>
        <authorList>
            <person name="Yang T."/>
            <person name="Liu R."/>
            <person name="Luo Y."/>
            <person name="Hu S."/>
            <person name="Wang D."/>
            <person name="Wang C."/>
            <person name="Pandey M.K."/>
            <person name="Ge S."/>
            <person name="Xu Q."/>
            <person name="Li N."/>
            <person name="Li G."/>
            <person name="Huang Y."/>
            <person name="Saxena R.K."/>
            <person name="Ji Y."/>
            <person name="Li M."/>
            <person name="Yan X."/>
            <person name="He Y."/>
            <person name="Liu Y."/>
            <person name="Wang X."/>
            <person name="Xiang C."/>
            <person name="Varshney R.K."/>
            <person name="Ding H."/>
            <person name="Gao S."/>
            <person name="Zong X."/>
        </authorList>
    </citation>
    <scope>NUCLEOTIDE SEQUENCE [LARGE SCALE GENOMIC DNA]</scope>
    <source>
        <strain evidence="4 5">cv. Zhongwan 6</strain>
    </source>
</reference>
<keyword evidence="2" id="KW-0597">Phosphoprotein</keyword>
<dbReference type="Proteomes" id="UP001058974">
    <property type="component" value="Chromosome 7"/>
</dbReference>
<dbReference type="Pfam" id="PF00550">
    <property type="entry name" value="PP-binding"/>
    <property type="match status" value="1"/>
</dbReference>
<keyword evidence="5" id="KW-1185">Reference proteome</keyword>
<evidence type="ECO:0000313" key="5">
    <source>
        <dbReference type="Proteomes" id="UP001058974"/>
    </source>
</evidence>
<dbReference type="InterPro" id="IPR009081">
    <property type="entry name" value="PP-bd_ACP"/>
</dbReference>
<gene>
    <name evidence="4" type="ORF">KIW84_070311</name>
</gene>
<dbReference type="PROSITE" id="PS00012">
    <property type="entry name" value="PHOSPHOPANTETHEINE"/>
    <property type="match status" value="1"/>
</dbReference>
<evidence type="ECO:0000256" key="2">
    <source>
        <dbReference type="ARBA" id="ARBA00022553"/>
    </source>
</evidence>
<organism evidence="4 5">
    <name type="scientific">Pisum sativum</name>
    <name type="common">Garden pea</name>
    <name type="synonym">Lathyrus oleraceus</name>
    <dbReference type="NCBI Taxonomy" id="3888"/>
    <lineage>
        <taxon>Eukaryota</taxon>
        <taxon>Viridiplantae</taxon>
        <taxon>Streptophyta</taxon>
        <taxon>Embryophyta</taxon>
        <taxon>Tracheophyta</taxon>
        <taxon>Spermatophyta</taxon>
        <taxon>Magnoliopsida</taxon>
        <taxon>eudicotyledons</taxon>
        <taxon>Gunneridae</taxon>
        <taxon>Pentapetalae</taxon>
        <taxon>rosids</taxon>
        <taxon>fabids</taxon>
        <taxon>Fabales</taxon>
        <taxon>Fabaceae</taxon>
        <taxon>Papilionoideae</taxon>
        <taxon>50 kb inversion clade</taxon>
        <taxon>NPAAA clade</taxon>
        <taxon>Hologalegina</taxon>
        <taxon>IRL clade</taxon>
        <taxon>Fabeae</taxon>
        <taxon>Lathyrus</taxon>
    </lineage>
</organism>
<dbReference type="InterPro" id="IPR006162">
    <property type="entry name" value="Ppantetheine_attach_site"/>
</dbReference>
<sequence>MPTYGIDSIGVVKATQKLSNFLGVPVAAIDVFSASCIQELANFSGNLLLKSQPHHMNNPSYAPEDETESTEFVVDVSKSHQWSIYALQPLALVFISILLVSPAYLSITTFQSLIASVDKSALEALARVTVVSVVVTKPRQFHLRVQAQHHVEGNIERLSKFLGPPIQRHSLDYQFSVDISITLLGLFAAVMLCTPCMFDDCGCYWFRHDVAVMEFLWDWNWDLFLLDNCFGLMNWFRMDNENGYGFWI</sequence>
<evidence type="ECO:0000259" key="3">
    <source>
        <dbReference type="Pfam" id="PF00550"/>
    </source>
</evidence>
<proteinExistence type="predicted"/>
<accession>A0A9D4ZS19</accession>
<keyword evidence="1" id="KW-0596">Phosphopantetheine</keyword>
<evidence type="ECO:0000256" key="1">
    <source>
        <dbReference type="ARBA" id="ARBA00022450"/>
    </source>
</evidence>
<name>A0A9D4ZS19_PEA</name>
<protein>
    <recommendedName>
        <fullName evidence="3">Carrier domain-containing protein</fullName>
    </recommendedName>
</protein>
<comment type="caution">
    <text evidence="4">The sequence shown here is derived from an EMBL/GenBank/DDBJ whole genome shotgun (WGS) entry which is preliminary data.</text>
</comment>